<dbReference type="PROSITE" id="PS50202">
    <property type="entry name" value="MSP"/>
    <property type="match status" value="1"/>
</dbReference>
<dbReference type="InterPro" id="IPR000535">
    <property type="entry name" value="MSP_dom"/>
</dbReference>
<dbReference type="InterPro" id="IPR008962">
    <property type="entry name" value="PapD-like_sf"/>
</dbReference>
<name>A0AA39HXG5_9BILA</name>
<accession>A0AA39HXG5</accession>
<proteinExistence type="predicted"/>
<dbReference type="InterPro" id="IPR013783">
    <property type="entry name" value="Ig-like_fold"/>
</dbReference>
<keyword evidence="4" id="KW-1185">Reference proteome</keyword>
<comment type="function">
    <text evidence="1">Central component in molecular interactions underlying sperm crawling. Forms an extensive filament system that extends from sperm villipoda, along the leading edge of the pseudopod.</text>
</comment>
<gene>
    <name evidence="3" type="ORF">QR680_006377</name>
</gene>
<dbReference type="PANTHER" id="PTHR22947">
    <property type="entry name" value="MAJOR SPERM PROTEIN"/>
    <property type="match status" value="1"/>
</dbReference>
<keyword evidence="1" id="KW-0963">Cytoplasm</keyword>
<dbReference type="EMBL" id="JAUCMV010000003">
    <property type="protein sequence ID" value="KAK0412738.1"/>
    <property type="molecule type" value="Genomic_DNA"/>
</dbReference>
<dbReference type="Gene3D" id="2.60.40.10">
    <property type="entry name" value="Immunoglobulins"/>
    <property type="match status" value="1"/>
</dbReference>
<evidence type="ECO:0000256" key="1">
    <source>
        <dbReference type="RuleBase" id="RU003425"/>
    </source>
</evidence>
<evidence type="ECO:0000313" key="4">
    <source>
        <dbReference type="Proteomes" id="UP001175271"/>
    </source>
</evidence>
<protein>
    <recommendedName>
        <fullName evidence="1">Major sperm protein</fullName>
    </recommendedName>
</protein>
<reference evidence="3" key="1">
    <citation type="submission" date="2023-06" db="EMBL/GenBank/DDBJ databases">
        <title>Genomic analysis of the entomopathogenic nematode Steinernema hermaphroditum.</title>
        <authorList>
            <person name="Schwarz E.M."/>
            <person name="Heppert J.K."/>
            <person name="Baniya A."/>
            <person name="Schwartz H.T."/>
            <person name="Tan C.-H."/>
            <person name="Antoshechkin I."/>
            <person name="Sternberg P.W."/>
            <person name="Goodrich-Blair H."/>
            <person name="Dillman A.R."/>
        </authorList>
    </citation>
    <scope>NUCLEOTIDE SEQUENCE</scope>
    <source>
        <strain evidence="3">PS9179</strain>
        <tissue evidence="3">Whole animal</tissue>
    </source>
</reference>
<dbReference type="AlphaFoldDB" id="A0AA39HXG5"/>
<dbReference type="PANTHER" id="PTHR22947:SF3">
    <property type="entry name" value="MSP DOMAIN-CONTAINING PROTEIN-RELATED"/>
    <property type="match status" value="1"/>
</dbReference>
<dbReference type="InterPro" id="IPR051774">
    <property type="entry name" value="Sperm-specific_class_P"/>
</dbReference>
<keyword evidence="1" id="KW-0206">Cytoskeleton</keyword>
<organism evidence="3 4">
    <name type="scientific">Steinernema hermaphroditum</name>
    <dbReference type="NCBI Taxonomy" id="289476"/>
    <lineage>
        <taxon>Eukaryota</taxon>
        <taxon>Metazoa</taxon>
        <taxon>Ecdysozoa</taxon>
        <taxon>Nematoda</taxon>
        <taxon>Chromadorea</taxon>
        <taxon>Rhabditida</taxon>
        <taxon>Tylenchina</taxon>
        <taxon>Panagrolaimomorpha</taxon>
        <taxon>Strongyloidoidea</taxon>
        <taxon>Steinernematidae</taxon>
        <taxon>Steinernema</taxon>
    </lineage>
</organism>
<dbReference type="SUPFAM" id="SSF49354">
    <property type="entry name" value="PapD-like"/>
    <property type="match status" value="1"/>
</dbReference>
<dbReference type="Pfam" id="PF00635">
    <property type="entry name" value="Motile_Sperm"/>
    <property type="match status" value="1"/>
</dbReference>
<evidence type="ECO:0000259" key="2">
    <source>
        <dbReference type="PROSITE" id="PS50202"/>
    </source>
</evidence>
<feature type="domain" description="MSP" evidence="2">
    <location>
        <begin position="1"/>
        <end position="109"/>
    </location>
</feature>
<sequence>MTTALVADLMHKEISAAGESFEVNLTNTGSERLSFKVKCSNNNFYKFKPVSGIVGVAQTRKLEVIRSYGPISFDKIAVTFLPAPIGVYDPLEPFKNTEVKPDAVNILVSAVEKRIEAPTSAEVANQHSYVETLR</sequence>
<evidence type="ECO:0000313" key="3">
    <source>
        <dbReference type="EMBL" id="KAK0412738.1"/>
    </source>
</evidence>
<dbReference type="Proteomes" id="UP001175271">
    <property type="component" value="Unassembled WGS sequence"/>
</dbReference>
<comment type="caution">
    <text evidence="3">The sequence shown here is derived from an EMBL/GenBank/DDBJ whole genome shotgun (WGS) entry which is preliminary data.</text>
</comment>